<proteinExistence type="predicted"/>
<dbReference type="InterPro" id="IPR006059">
    <property type="entry name" value="SBP"/>
</dbReference>
<organism evidence="1 2">
    <name type="scientific">Rubrobacter marinus</name>
    <dbReference type="NCBI Taxonomy" id="2653852"/>
    <lineage>
        <taxon>Bacteria</taxon>
        <taxon>Bacillati</taxon>
        <taxon>Actinomycetota</taxon>
        <taxon>Rubrobacteria</taxon>
        <taxon>Rubrobacterales</taxon>
        <taxon>Rubrobacteraceae</taxon>
        <taxon>Rubrobacter</taxon>
    </lineage>
</organism>
<evidence type="ECO:0000313" key="1">
    <source>
        <dbReference type="EMBL" id="QIN77933.1"/>
    </source>
</evidence>
<reference evidence="1 2" key="1">
    <citation type="submission" date="2019-10" db="EMBL/GenBank/DDBJ databases">
        <title>Rubrobacter sp nov SCSIO 52915 isolated from a deep-sea sediment in the South China Sea.</title>
        <authorList>
            <person name="Chen R.W."/>
        </authorList>
    </citation>
    <scope>NUCLEOTIDE SEQUENCE [LARGE SCALE GENOMIC DNA]</scope>
    <source>
        <strain evidence="1 2">SCSIO 52915</strain>
    </source>
</reference>
<gene>
    <name evidence="1" type="ORF">GBA65_04695</name>
</gene>
<dbReference type="InterPro" id="IPR050490">
    <property type="entry name" value="Bact_solute-bd_prot1"/>
</dbReference>
<dbReference type="KEGG" id="rmar:GBA65_04695"/>
<evidence type="ECO:0000313" key="2">
    <source>
        <dbReference type="Proteomes" id="UP000502706"/>
    </source>
</evidence>
<accession>A0A6G8PUA5</accession>
<dbReference type="EMBL" id="CP045121">
    <property type="protein sequence ID" value="QIN77933.1"/>
    <property type="molecule type" value="Genomic_DNA"/>
</dbReference>
<dbReference type="Proteomes" id="UP000502706">
    <property type="component" value="Chromosome"/>
</dbReference>
<name>A0A6G8PUA5_9ACTN</name>
<dbReference type="SUPFAM" id="SSF53850">
    <property type="entry name" value="Periplasmic binding protein-like II"/>
    <property type="match status" value="1"/>
</dbReference>
<dbReference type="AlphaFoldDB" id="A0A6G8PUA5"/>
<dbReference type="Gene3D" id="3.40.190.10">
    <property type="entry name" value="Periplasmic binding protein-like II"/>
    <property type="match status" value="2"/>
</dbReference>
<dbReference type="PANTHER" id="PTHR43649">
    <property type="entry name" value="ARABINOSE-BINDING PROTEIN-RELATED"/>
    <property type="match status" value="1"/>
</dbReference>
<dbReference type="Pfam" id="PF01547">
    <property type="entry name" value="SBP_bac_1"/>
    <property type="match status" value="1"/>
</dbReference>
<protein>
    <submittedName>
        <fullName evidence="1">Extracellular solute-binding protein</fullName>
    </submittedName>
</protein>
<sequence>MLAGCGGGGAGRPGELSLWSNLEEDGQAYFPENVERPFERANPGIDLAVTYQPPEDLDRLVRIALQGGQGPDLIPTPGPAYARDYVDANMFAALDEYAERYGWRDKMLGWALDLGRFGENLYVVPNQFQTMLLFYNRTLMEEKGWEPPTDREELEGLAEEAMGQGIVPFAAGIGDEPPAVEWFPTVFWNHYSGPEALYAVLTGEASFTDPIFVEAIDLFARYVGNGWFGGSTERFFSNGFDAFHAEFGDGGAAMNMEGSWLMSNIDQFFGDAAGNGNDWDWAPLPPLREGVPPELYELGIGSTLSINSASEDPEAAAKFIDYLFSDTARATRWMADVPSAFNVPIPLQESDFPPSMDDRVARHLAALSQATEGGNFGYTAWTFWPAKSELYLYEEIQKVLTADMTPAEYCAGLDEVFREDMEEGEVPPILEPRNA</sequence>
<keyword evidence="2" id="KW-1185">Reference proteome</keyword>